<gene>
    <name evidence="2" type="ORF">E1B25_20275</name>
</gene>
<dbReference type="Gene3D" id="2.40.50.230">
    <property type="entry name" value="Gp5 N-terminal domain"/>
    <property type="match status" value="1"/>
</dbReference>
<evidence type="ECO:0000313" key="3">
    <source>
        <dbReference type="Proteomes" id="UP000294662"/>
    </source>
</evidence>
<evidence type="ECO:0000313" key="2">
    <source>
        <dbReference type="EMBL" id="TDE34128.1"/>
    </source>
</evidence>
<dbReference type="InterPro" id="IPR037026">
    <property type="entry name" value="Vgr_OB-fold_dom_sf"/>
</dbReference>
<accession>A0A4R5EI95</accession>
<organism evidence="2 3">
    <name type="scientific">Antarcticimicrobium sediminis</name>
    <dbReference type="NCBI Taxonomy" id="2546227"/>
    <lineage>
        <taxon>Bacteria</taxon>
        <taxon>Pseudomonadati</taxon>
        <taxon>Pseudomonadota</taxon>
        <taxon>Alphaproteobacteria</taxon>
        <taxon>Rhodobacterales</taxon>
        <taxon>Paracoccaceae</taxon>
        <taxon>Antarcticimicrobium</taxon>
    </lineage>
</organism>
<name>A0A4R5EI95_9RHOB</name>
<proteinExistence type="predicted"/>
<evidence type="ECO:0000259" key="1">
    <source>
        <dbReference type="Pfam" id="PF04717"/>
    </source>
</evidence>
<dbReference type="InterPro" id="IPR006531">
    <property type="entry name" value="Gp5/Vgr_OB"/>
</dbReference>
<protein>
    <submittedName>
        <fullName evidence="2">Phage baseplate assembly protein V</fullName>
    </submittedName>
</protein>
<sequence>MAGLPEIIDDLRRRVSELERRIRSQSRTGVVTEVDAGNGIARVRLQEGDQPFLTGWIPWEEPAAGSNKTHNPPSVGQQVKIYSESGDLHDASIQGSLNSDANGRPSGAGDEYVMASVGAASVILSAGGASMVLKVGASTITMTDGGIVLRAPRVDLN</sequence>
<dbReference type="OrthoDB" id="7852340at2"/>
<dbReference type="InterPro" id="IPR013046">
    <property type="entry name" value="GpV/Gp45"/>
</dbReference>
<feature type="domain" description="Gp5/Type VI secretion system Vgr protein OB-fold" evidence="1">
    <location>
        <begin position="27"/>
        <end position="97"/>
    </location>
</feature>
<keyword evidence="3" id="KW-1185">Reference proteome</keyword>
<dbReference type="RefSeq" id="WP_132831408.1">
    <property type="nucleotide sequence ID" value="NZ_SMFP01000022.1"/>
</dbReference>
<dbReference type="Proteomes" id="UP000294662">
    <property type="component" value="Unassembled WGS sequence"/>
</dbReference>
<comment type="caution">
    <text evidence="2">The sequence shown here is derived from an EMBL/GenBank/DDBJ whole genome shotgun (WGS) entry which is preliminary data.</text>
</comment>
<dbReference type="Pfam" id="PF04717">
    <property type="entry name" value="Phage_base_V"/>
    <property type="match status" value="1"/>
</dbReference>
<reference evidence="2 3" key="1">
    <citation type="submission" date="2019-03" db="EMBL/GenBank/DDBJ databases">
        <authorList>
            <person name="Zhang S."/>
        </authorList>
    </citation>
    <scope>NUCLEOTIDE SEQUENCE [LARGE SCALE GENOMIC DNA]</scope>
    <source>
        <strain evidence="2 3">S4J41</strain>
    </source>
</reference>
<dbReference type="AlphaFoldDB" id="A0A4R5EI95"/>
<dbReference type="NCBIfam" id="TIGR01644">
    <property type="entry name" value="phage_P2_V"/>
    <property type="match status" value="1"/>
</dbReference>
<dbReference type="EMBL" id="SMFP01000022">
    <property type="protein sequence ID" value="TDE34128.1"/>
    <property type="molecule type" value="Genomic_DNA"/>
</dbReference>